<dbReference type="InterPro" id="IPR027417">
    <property type="entry name" value="P-loop_NTPase"/>
</dbReference>
<evidence type="ECO:0000259" key="1">
    <source>
        <dbReference type="Pfam" id="PF01712"/>
    </source>
</evidence>
<feature type="domain" description="Deoxynucleoside kinase" evidence="1">
    <location>
        <begin position="7"/>
        <end position="200"/>
    </location>
</feature>
<comment type="caution">
    <text evidence="2">The sequence shown here is derived from an EMBL/GenBank/DDBJ whole genome shotgun (WGS) entry which is preliminary data.</text>
</comment>
<dbReference type="AlphaFoldDB" id="A0A0M9UCU3"/>
<dbReference type="EMBL" id="BBZA01000127">
    <property type="protein sequence ID" value="GAP63240.1"/>
    <property type="molecule type" value="Genomic_DNA"/>
</dbReference>
<accession>A0A0M9UCU3</accession>
<reference evidence="3" key="1">
    <citation type="submission" date="2015-08" db="EMBL/GenBank/DDBJ databases">
        <title>Draft Genome Sequence of a Heterotrophic Facultative Anaerobic Bacterium Ardenticatena maritima Strain 110S.</title>
        <authorList>
            <person name="Kawaichi S."/>
            <person name="Yoshida T."/>
            <person name="Sako Y."/>
            <person name="Nakamura R."/>
        </authorList>
    </citation>
    <scope>NUCLEOTIDE SEQUENCE [LARGE SCALE GENOMIC DNA]</scope>
    <source>
        <strain evidence="3">110S</strain>
    </source>
</reference>
<dbReference type="FunCoup" id="A0A0M9UCU3">
    <property type="interactions" value="245"/>
</dbReference>
<dbReference type="Proteomes" id="UP000037784">
    <property type="component" value="Unassembled WGS sequence"/>
</dbReference>
<dbReference type="OrthoDB" id="9774907at2"/>
<name>A0A0M9UCU3_9CHLR</name>
<evidence type="ECO:0000313" key="2">
    <source>
        <dbReference type="EMBL" id="GAP63240.1"/>
    </source>
</evidence>
<dbReference type="RefSeq" id="WP_082374250.1">
    <property type="nucleotide sequence ID" value="NZ_BBZA01000127.1"/>
</dbReference>
<dbReference type="SUPFAM" id="SSF52540">
    <property type="entry name" value="P-loop containing nucleoside triphosphate hydrolases"/>
    <property type="match status" value="1"/>
</dbReference>
<dbReference type="PANTHER" id="PTHR10513:SF46">
    <property type="entry name" value="DEOXYGUANOSINE KINASE"/>
    <property type="match status" value="1"/>
</dbReference>
<dbReference type="InterPro" id="IPR031314">
    <property type="entry name" value="DNK_dom"/>
</dbReference>
<dbReference type="PANTHER" id="PTHR10513">
    <property type="entry name" value="DEOXYNUCLEOSIDE KINASE"/>
    <property type="match status" value="1"/>
</dbReference>
<sequence>MSQPLYIAIEGVIGVGKTTLARLLQPHLNADLVLEVFEENPFLAPFYADPERYAFQTQIFFLLSRYRQQQTLREQVGRARIVSDYLFDKDRLFARLNLQGDELHTYETLYEALSERIPRPDLVVYLRASVDTLMARIAARDRPYERNMPRSYIAALHRVYDEFFQTYDATPLLVIETDDLNVVANPRDLHTILQRVRTMLELHAFQPALPAMGQVASHTRLEPAAEAAWEADEPTRDPFDRYVALQAAMGTLATLLQAHKHGYADREALRHALARSAEHLHELARDLGLDISRKDV</sequence>
<dbReference type="InterPro" id="IPR050566">
    <property type="entry name" value="Deoxyribonucleoside_kinase"/>
</dbReference>
<dbReference type="CDD" id="cd01673">
    <property type="entry name" value="dNK"/>
    <property type="match status" value="1"/>
</dbReference>
<dbReference type="Gene3D" id="3.40.50.300">
    <property type="entry name" value="P-loop containing nucleotide triphosphate hydrolases"/>
    <property type="match status" value="1"/>
</dbReference>
<dbReference type="GO" id="GO:0005737">
    <property type="term" value="C:cytoplasm"/>
    <property type="evidence" value="ECO:0007669"/>
    <property type="project" value="TreeGrafter"/>
</dbReference>
<proteinExistence type="predicted"/>
<protein>
    <recommendedName>
        <fullName evidence="1">Deoxynucleoside kinase domain-containing protein</fullName>
    </recommendedName>
</protein>
<evidence type="ECO:0000313" key="3">
    <source>
        <dbReference type="Proteomes" id="UP000037784"/>
    </source>
</evidence>
<dbReference type="GO" id="GO:0019136">
    <property type="term" value="F:deoxynucleoside kinase activity"/>
    <property type="evidence" value="ECO:0007669"/>
    <property type="project" value="TreeGrafter"/>
</dbReference>
<gene>
    <name evidence="2" type="ORF">ARMA_1663</name>
</gene>
<organism evidence="2 3">
    <name type="scientific">Ardenticatena maritima</name>
    <dbReference type="NCBI Taxonomy" id="872965"/>
    <lineage>
        <taxon>Bacteria</taxon>
        <taxon>Bacillati</taxon>
        <taxon>Chloroflexota</taxon>
        <taxon>Ardenticatenia</taxon>
        <taxon>Ardenticatenales</taxon>
        <taxon>Ardenticatenaceae</taxon>
        <taxon>Ardenticatena</taxon>
    </lineage>
</organism>
<keyword evidence="3" id="KW-1185">Reference proteome</keyword>
<dbReference type="InParanoid" id="A0A0M9UCU3"/>
<dbReference type="Pfam" id="PF01712">
    <property type="entry name" value="dNK"/>
    <property type="match status" value="1"/>
</dbReference>